<dbReference type="Gene3D" id="3.40.50.720">
    <property type="entry name" value="NAD(P)-binding Rossmann-like Domain"/>
    <property type="match status" value="1"/>
</dbReference>
<evidence type="ECO:0000313" key="4">
    <source>
        <dbReference type="Proteomes" id="UP000076584"/>
    </source>
</evidence>
<evidence type="ECO:0000256" key="1">
    <source>
        <dbReference type="ARBA" id="ARBA00007598"/>
    </source>
</evidence>
<dbReference type="PANTHER" id="PTHR43580:SF8">
    <property type="entry name" value="6-PHOSPHOGLUCONATE DEHYDROGENASE NADP-BINDING DOMAIN-CONTAINING PROTEIN-RELATED"/>
    <property type="match status" value="1"/>
</dbReference>
<sequence>MNHSSSPSRSLPGTKLGWIGLGTMGSAMAANLQKHLSEKQAPNLRFYNRTESRGAILRQLGGTPSTVRDLVTNSDIIFLSLSDDAAVESVLEEILEAGESPIHLDKKIIVDTTTIQPSTSVKAMSKLQKRGANYVAAPVVGTCPTAAKGQLLWILAGKEASVDAVSPYIIGTMGRAAVILGEDVCLASLMKSIANSLTMGMIEVIGEAHVFAEKVGLGIAVVESLIQQQIGSVGLFISQRLTTGAYMPPRGERPWSDAGLAFSIAKKSMATSRKEGLRLGIGSLVLRQLEEVKEFADSEGRQLDASAIYGIIMMNSGLSFETNYVKKRDSFV</sequence>
<dbReference type="Gene3D" id="1.10.1040.10">
    <property type="entry name" value="N-(1-d-carboxylethyl)-l-norvaline Dehydrogenase, domain 2"/>
    <property type="match status" value="1"/>
</dbReference>
<reference evidence="3 4" key="1">
    <citation type="submission" date="2015-06" db="EMBL/GenBank/DDBJ databases">
        <title>Survival trade-offs in plant roots during colonization by closely related pathogenic and mutualistic fungi.</title>
        <authorList>
            <person name="Hacquard S."/>
            <person name="Kracher B."/>
            <person name="Hiruma K."/>
            <person name="Weinman A."/>
            <person name="Muench P."/>
            <person name="Garrido Oter R."/>
            <person name="Ver Loren van Themaat E."/>
            <person name="Dallerey J.-F."/>
            <person name="Damm U."/>
            <person name="Henrissat B."/>
            <person name="Lespinet O."/>
            <person name="Thon M."/>
            <person name="Kemen E."/>
            <person name="McHardy A.C."/>
            <person name="Schulze-Lefert P."/>
            <person name="O'Connell R.J."/>
        </authorList>
    </citation>
    <scope>NUCLEOTIDE SEQUENCE [LARGE SCALE GENOMIC DNA]</scope>
    <source>
        <strain evidence="3 4">MAFF 238704</strain>
    </source>
</reference>
<dbReference type="EMBL" id="LFIW01002023">
    <property type="protein sequence ID" value="KZL79796.1"/>
    <property type="molecule type" value="Genomic_DNA"/>
</dbReference>
<dbReference type="InterPro" id="IPR013328">
    <property type="entry name" value="6PGD_dom2"/>
</dbReference>
<dbReference type="PANTHER" id="PTHR43580">
    <property type="entry name" value="OXIDOREDUCTASE GLYR1-RELATED"/>
    <property type="match status" value="1"/>
</dbReference>
<dbReference type="GO" id="GO:0050661">
    <property type="term" value="F:NADP binding"/>
    <property type="evidence" value="ECO:0007669"/>
    <property type="project" value="InterPro"/>
</dbReference>
<dbReference type="Proteomes" id="UP000076584">
    <property type="component" value="Unassembled WGS sequence"/>
</dbReference>
<proteinExistence type="inferred from homology"/>
<gene>
    <name evidence="3" type="ORF">CI238_02057</name>
</gene>
<feature type="domain" description="6-phosphogluconate dehydrogenase NADP-binding" evidence="2">
    <location>
        <begin position="15"/>
        <end position="179"/>
    </location>
</feature>
<protein>
    <submittedName>
        <fullName evidence="3">Oxidoreductase yfjr</fullName>
    </submittedName>
</protein>
<dbReference type="SUPFAM" id="SSF48179">
    <property type="entry name" value="6-phosphogluconate dehydrogenase C-terminal domain-like"/>
    <property type="match status" value="1"/>
</dbReference>
<dbReference type="SUPFAM" id="SSF51735">
    <property type="entry name" value="NAD(P)-binding Rossmann-fold domains"/>
    <property type="match status" value="1"/>
</dbReference>
<keyword evidence="4" id="KW-1185">Reference proteome</keyword>
<dbReference type="InterPro" id="IPR008927">
    <property type="entry name" value="6-PGluconate_DH-like_C_sf"/>
</dbReference>
<comment type="caution">
    <text evidence="3">The sequence shown here is derived from an EMBL/GenBank/DDBJ whole genome shotgun (WGS) entry which is preliminary data.</text>
</comment>
<organism evidence="3 4">
    <name type="scientific">Colletotrichum incanum</name>
    <name type="common">Soybean anthracnose fungus</name>
    <dbReference type="NCBI Taxonomy" id="1573173"/>
    <lineage>
        <taxon>Eukaryota</taxon>
        <taxon>Fungi</taxon>
        <taxon>Dikarya</taxon>
        <taxon>Ascomycota</taxon>
        <taxon>Pezizomycotina</taxon>
        <taxon>Sordariomycetes</taxon>
        <taxon>Hypocreomycetidae</taxon>
        <taxon>Glomerellales</taxon>
        <taxon>Glomerellaceae</taxon>
        <taxon>Colletotrichum</taxon>
        <taxon>Colletotrichum spaethianum species complex</taxon>
    </lineage>
</organism>
<dbReference type="AlphaFoldDB" id="A0A167A790"/>
<dbReference type="InterPro" id="IPR036291">
    <property type="entry name" value="NAD(P)-bd_dom_sf"/>
</dbReference>
<dbReference type="Pfam" id="PF03446">
    <property type="entry name" value="NAD_binding_2"/>
    <property type="match status" value="1"/>
</dbReference>
<dbReference type="STRING" id="1573173.A0A167A790"/>
<dbReference type="OrthoDB" id="435038at2759"/>
<evidence type="ECO:0000313" key="3">
    <source>
        <dbReference type="EMBL" id="KZL79796.1"/>
    </source>
</evidence>
<dbReference type="InterPro" id="IPR051265">
    <property type="entry name" value="HIBADH-related_NP60_sf"/>
</dbReference>
<comment type="similarity">
    <text evidence="1">Belongs to the HIBADH-related family. NP60 subfamily.</text>
</comment>
<evidence type="ECO:0000259" key="2">
    <source>
        <dbReference type="Pfam" id="PF03446"/>
    </source>
</evidence>
<accession>A0A167A790</accession>
<dbReference type="InterPro" id="IPR006115">
    <property type="entry name" value="6PGDH_NADP-bd"/>
</dbReference>
<name>A0A167A790_COLIC</name>